<comment type="caution">
    <text evidence="1">The sequence shown here is derived from an EMBL/GenBank/DDBJ whole genome shotgun (WGS) entry which is preliminary data.</text>
</comment>
<gene>
    <name evidence="1" type="ORF">MUN46_000870</name>
</gene>
<protein>
    <submittedName>
        <fullName evidence="1">Uncharacterized protein</fullName>
    </submittedName>
</protein>
<evidence type="ECO:0000313" key="1">
    <source>
        <dbReference type="EMBL" id="MDL2058514.1"/>
    </source>
</evidence>
<sequence length="58" mass="6384">MHLFVFKQKSSFIPAGPAQSPGKRHVEKKIFWKQSKAGHSTAQVESMSGSSRISGLIK</sequence>
<evidence type="ECO:0000313" key="2">
    <source>
        <dbReference type="Proteomes" id="UP001165481"/>
    </source>
</evidence>
<accession>A0ABT7IJH0</accession>
<dbReference type="RefSeq" id="WP_243377170.1">
    <property type="nucleotide sequence ID" value="NZ_JAKZJU020000001.1"/>
</dbReference>
<dbReference type="Proteomes" id="UP001165481">
    <property type="component" value="Unassembled WGS sequence"/>
</dbReference>
<name>A0ABT7IJH0_9BURK</name>
<dbReference type="EMBL" id="JAKZJU020000001">
    <property type="protein sequence ID" value="MDL2058514.1"/>
    <property type="molecule type" value="Genomic_DNA"/>
</dbReference>
<proteinExistence type="predicted"/>
<organism evidence="1 2">
    <name type="scientific">Mesosutterella faecium</name>
    <dbReference type="NCBI Taxonomy" id="2925194"/>
    <lineage>
        <taxon>Bacteria</taxon>
        <taxon>Pseudomonadati</taxon>
        <taxon>Pseudomonadota</taxon>
        <taxon>Betaproteobacteria</taxon>
        <taxon>Burkholderiales</taxon>
        <taxon>Sutterellaceae</taxon>
        <taxon>Mesosutterella</taxon>
    </lineage>
</organism>
<keyword evidence="2" id="KW-1185">Reference proteome</keyword>
<reference evidence="1" key="1">
    <citation type="submission" date="2023-03" db="EMBL/GenBank/DDBJ databases">
        <title>Mesosutterella sp. nov. isolated from porcine feces.</title>
        <authorList>
            <person name="Yu S."/>
        </authorList>
    </citation>
    <scope>NUCLEOTIDE SEQUENCE</scope>
    <source>
        <strain evidence="1">AGMB02718</strain>
    </source>
</reference>